<dbReference type="InterPro" id="IPR011009">
    <property type="entry name" value="Kinase-like_dom_sf"/>
</dbReference>
<dbReference type="InterPro" id="IPR008271">
    <property type="entry name" value="Ser/Thr_kinase_AS"/>
</dbReference>
<keyword evidence="3" id="KW-0547">Nucleotide-binding</keyword>
<sequence length="337" mass="37443">MKILSKKRLLRQAALMRRSPKQATSPLDRVYREIAVLKKLDHPNIVKLVEVLDDPVEDSLYMVFELVKKGEVLCIPTDKPLSEKRAWSVIRDSLLGLEYLHYQKIIHADLKPGNLLLTECGHVKIADLGVCNEFLGEDATMSNGSTAGTPAFRAPETLVLGKNVYCGRAADIWALGATLFSLIYGNVPFIANSIPLLYEKIKNDDVVFPDAPIISGDMRHCIIRMLEKEASRRITLPQLKIDPWVTSNGIYPLPSEDENCCLVQVDDEDINSVVRSIPKLDTLILIKTMLKNHSFGNPFLKGISGKAPQPGGSRLQKFVQAGRSNSAPGSYHMALDR</sequence>
<evidence type="ECO:0000256" key="4">
    <source>
        <dbReference type="ARBA" id="ARBA00022777"/>
    </source>
</evidence>
<proteinExistence type="predicted"/>
<comment type="caution">
    <text evidence="7">The sequence shown here is derived from an EMBL/GenBank/DDBJ whole genome shotgun (WGS) entry which is preliminary data.</text>
</comment>
<name>A0AAD4JUJ1_9MUSC</name>
<reference evidence="7" key="1">
    <citation type="journal article" date="2021" name="Mol. Ecol. Resour.">
        <title>Phylogenomic analyses of the genus Drosophila reveals genomic signals of climate adaptation.</title>
        <authorList>
            <person name="Li F."/>
            <person name="Rane R.V."/>
            <person name="Luria V."/>
            <person name="Xiong Z."/>
            <person name="Chen J."/>
            <person name="Li Z."/>
            <person name="Catullo R.A."/>
            <person name="Griffin P.C."/>
            <person name="Schiffer M."/>
            <person name="Pearce S."/>
            <person name="Lee S.F."/>
            <person name="McElroy K."/>
            <person name="Stocker A."/>
            <person name="Shirriffs J."/>
            <person name="Cockerell F."/>
            <person name="Coppin C."/>
            <person name="Sgro C.M."/>
            <person name="Karger A."/>
            <person name="Cain J.W."/>
            <person name="Weber J.A."/>
            <person name="Santpere G."/>
            <person name="Kirschner M.W."/>
            <person name="Hoffmann A.A."/>
            <person name="Oakeshott J.G."/>
            <person name="Zhang G."/>
        </authorList>
    </citation>
    <scope>NUCLEOTIDE SEQUENCE</scope>
    <source>
        <strain evidence="7">BGI-SZ-2011g</strain>
    </source>
</reference>
<dbReference type="GO" id="GO:0004674">
    <property type="term" value="F:protein serine/threonine kinase activity"/>
    <property type="evidence" value="ECO:0007669"/>
    <property type="project" value="UniProtKB-KW"/>
</dbReference>
<dbReference type="Proteomes" id="UP001200034">
    <property type="component" value="Unassembled WGS sequence"/>
</dbReference>
<keyword evidence="5" id="KW-0067">ATP-binding</keyword>
<dbReference type="GO" id="GO:0061762">
    <property type="term" value="P:CAMKK-AMPK signaling cascade"/>
    <property type="evidence" value="ECO:0007669"/>
    <property type="project" value="TreeGrafter"/>
</dbReference>
<dbReference type="AlphaFoldDB" id="A0AAD4JUJ1"/>
<dbReference type="FunFam" id="1.10.510.10:FF:002487">
    <property type="entry name" value="RE68077p"/>
    <property type="match status" value="1"/>
</dbReference>
<evidence type="ECO:0000256" key="5">
    <source>
        <dbReference type="ARBA" id="ARBA00022840"/>
    </source>
</evidence>
<dbReference type="SUPFAM" id="SSF56112">
    <property type="entry name" value="Protein kinase-like (PK-like)"/>
    <property type="match status" value="1"/>
</dbReference>
<dbReference type="GO" id="GO:0005524">
    <property type="term" value="F:ATP binding"/>
    <property type="evidence" value="ECO:0007669"/>
    <property type="project" value="UniProtKB-KW"/>
</dbReference>
<dbReference type="PROSITE" id="PS00108">
    <property type="entry name" value="PROTEIN_KINASE_ST"/>
    <property type="match status" value="1"/>
</dbReference>
<keyword evidence="4" id="KW-0418">Kinase</keyword>
<keyword evidence="2" id="KW-0808">Transferase</keyword>
<dbReference type="InterPro" id="IPR000719">
    <property type="entry name" value="Prot_kinase_dom"/>
</dbReference>
<evidence type="ECO:0000256" key="2">
    <source>
        <dbReference type="ARBA" id="ARBA00022679"/>
    </source>
</evidence>
<evidence type="ECO:0000256" key="1">
    <source>
        <dbReference type="ARBA" id="ARBA00022527"/>
    </source>
</evidence>
<evidence type="ECO:0000256" key="3">
    <source>
        <dbReference type="ARBA" id="ARBA00022741"/>
    </source>
</evidence>
<evidence type="ECO:0000313" key="8">
    <source>
        <dbReference type="Proteomes" id="UP001200034"/>
    </source>
</evidence>
<dbReference type="EMBL" id="JAJJHW010003409">
    <property type="protein sequence ID" value="KAH8359864.1"/>
    <property type="molecule type" value="Genomic_DNA"/>
</dbReference>
<evidence type="ECO:0000259" key="6">
    <source>
        <dbReference type="PROSITE" id="PS50011"/>
    </source>
</evidence>
<dbReference type="Pfam" id="PF00069">
    <property type="entry name" value="Pkinase"/>
    <property type="match status" value="1"/>
</dbReference>
<dbReference type="PROSITE" id="PS50011">
    <property type="entry name" value="PROTEIN_KINASE_DOM"/>
    <property type="match status" value="1"/>
</dbReference>
<keyword evidence="8" id="KW-1185">Reference proteome</keyword>
<feature type="domain" description="Protein kinase" evidence="6">
    <location>
        <begin position="1"/>
        <end position="245"/>
    </location>
</feature>
<protein>
    <recommendedName>
        <fullName evidence="6">Protein kinase domain-containing protein</fullName>
    </recommendedName>
</protein>
<dbReference type="PANTHER" id="PTHR43895:SF164">
    <property type="entry name" value="CALCIUM_CALMODULIN-DEPENDENT PROTEIN KINASE KINASE"/>
    <property type="match status" value="1"/>
</dbReference>
<dbReference type="Gene3D" id="1.10.510.10">
    <property type="entry name" value="Transferase(Phosphotransferase) domain 1"/>
    <property type="match status" value="1"/>
</dbReference>
<keyword evidence="1" id="KW-0723">Serine/threonine-protein kinase</keyword>
<evidence type="ECO:0000313" key="7">
    <source>
        <dbReference type="EMBL" id="KAH8359864.1"/>
    </source>
</evidence>
<gene>
    <name evidence="7" type="ORF">KR093_009251</name>
</gene>
<organism evidence="7 8">
    <name type="scientific">Drosophila rubida</name>
    <dbReference type="NCBI Taxonomy" id="30044"/>
    <lineage>
        <taxon>Eukaryota</taxon>
        <taxon>Metazoa</taxon>
        <taxon>Ecdysozoa</taxon>
        <taxon>Arthropoda</taxon>
        <taxon>Hexapoda</taxon>
        <taxon>Insecta</taxon>
        <taxon>Pterygota</taxon>
        <taxon>Neoptera</taxon>
        <taxon>Endopterygota</taxon>
        <taxon>Diptera</taxon>
        <taxon>Brachycera</taxon>
        <taxon>Muscomorpha</taxon>
        <taxon>Ephydroidea</taxon>
        <taxon>Drosophilidae</taxon>
        <taxon>Drosophila</taxon>
    </lineage>
</organism>
<dbReference type="SMART" id="SM00220">
    <property type="entry name" value="S_TKc"/>
    <property type="match status" value="1"/>
</dbReference>
<dbReference type="PANTHER" id="PTHR43895">
    <property type="entry name" value="CALCIUM/CALMODULIN-DEPENDENT PROTEIN KINASE KINASE-RELATED"/>
    <property type="match status" value="1"/>
</dbReference>
<accession>A0AAD4JUJ1</accession>